<dbReference type="SUPFAM" id="SSF103515">
    <property type="entry name" value="Autotransporter"/>
    <property type="match status" value="1"/>
</dbReference>
<dbReference type="EC" id="3.4.21.-" evidence="4"/>
<keyword evidence="1 2" id="KW-0732">Signal</keyword>
<dbReference type="Pfam" id="PF01569">
    <property type="entry name" value="PAP2"/>
    <property type="match status" value="1"/>
</dbReference>
<protein>
    <submittedName>
        <fullName evidence="4">Extracellular serine protease</fullName>
        <ecNumber evidence="4">3.4.21.-</ecNumber>
    </submittedName>
</protein>
<dbReference type="Gene3D" id="1.20.144.10">
    <property type="entry name" value="Phosphatidic acid phosphatase type 2/haloperoxidase"/>
    <property type="match status" value="1"/>
</dbReference>
<dbReference type="InterPro" id="IPR011050">
    <property type="entry name" value="Pectin_lyase_fold/virulence"/>
</dbReference>
<name>A0A379FYL3_9GAMM</name>
<dbReference type="Pfam" id="PF12951">
    <property type="entry name" value="PATR"/>
    <property type="match status" value="1"/>
</dbReference>
<organism evidence="4 5">
    <name type="scientific">Providencia rustigianii</name>
    <dbReference type="NCBI Taxonomy" id="158850"/>
    <lineage>
        <taxon>Bacteria</taxon>
        <taxon>Pseudomonadati</taxon>
        <taxon>Pseudomonadota</taxon>
        <taxon>Gammaproteobacteria</taxon>
        <taxon>Enterobacterales</taxon>
        <taxon>Morganellaceae</taxon>
        <taxon>Providencia</taxon>
    </lineage>
</organism>
<dbReference type="SUPFAM" id="SSF51126">
    <property type="entry name" value="Pectin lyase-like"/>
    <property type="match status" value="1"/>
</dbReference>
<keyword evidence="4" id="KW-0645">Protease</keyword>
<dbReference type="SMART" id="SM00869">
    <property type="entry name" value="Autotransporter"/>
    <property type="match status" value="1"/>
</dbReference>
<dbReference type="InterPro" id="IPR036938">
    <property type="entry name" value="PAP2/HPO_sf"/>
</dbReference>
<dbReference type="Gene3D" id="2.40.128.130">
    <property type="entry name" value="Autotransporter beta-domain"/>
    <property type="match status" value="1"/>
</dbReference>
<dbReference type="GO" id="GO:0006508">
    <property type="term" value="P:proteolysis"/>
    <property type="evidence" value="ECO:0007669"/>
    <property type="project" value="UniProtKB-KW"/>
</dbReference>
<keyword evidence="4" id="KW-0378">Hydrolase</keyword>
<dbReference type="AlphaFoldDB" id="A0A379FYL3"/>
<evidence type="ECO:0000259" key="3">
    <source>
        <dbReference type="PROSITE" id="PS51208"/>
    </source>
</evidence>
<dbReference type="RefSeq" id="WP_112835793.1">
    <property type="nucleotide sequence ID" value="NZ_UAUA01000018.1"/>
</dbReference>
<accession>A0A379FYL3</accession>
<dbReference type="InterPro" id="IPR013425">
    <property type="entry name" value="Autotrns_rpt"/>
</dbReference>
<feature type="signal peptide" evidence="2">
    <location>
        <begin position="1"/>
        <end position="23"/>
    </location>
</feature>
<dbReference type="InterPro" id="IPR000326">
    <property type="entry name" value="PAP2/HPO"/>
</dbReference>
<evidence type="ECO:0000256" key="1">
    <source>
        <dbReference type="ARBA" id="ARBA00022729"/>
    </source>
</evidence>
<reference evidence="4 5" key="1">
    <citation type="submission" date="2018-06" db="EMBL/GenBank/DDBJ databases">
        <authorList>
            <consortium name="Pathogen Informatics"/>
            <person name="Doyle S."/>
        </authorList>
    </citation>
    <scope>NUCLEOTIDE SEQUENCE [LARGE SCALE GENOMIC DNA]</scope>
    <source>
        <strain evidence="4 5">NCTC12026</strain>
    </source>
</reference>
<dbReference type="OrthoDB" id="9780507at2"/>
<dbReference type="EMBL" id="UGUA01000002">
    <property type="protein sequence ID" value="SUC33869.1"/>
    <property type="molecule type" value="Genomic_DNA"/>
</dbReference>
<dbReference type="Proteomes" id="UP000255129">
    <property type="component" value="Unassembled WGS sequence"/>
</dbReference>
<dbReference type="InterPro" id="IPR006315">
    <property type="entry name" value="OM_autotransptr_brl_dom"/>
</dbReference>
<evidence type="ECO:0000313" key="4">
    <source>
        <dbReference type="EMBL" id="SUC33869.1"/>
    </source>
</evidence>
<evidence type="ECO:0000313" key="5">
    <source>
        <dbReference type="Proteomes" id="UP000255129"/>
    </source>
</evidence>
<dbReference type="InterPro" id="IPR005546">
    <property type="entry name" value="Autotransporte_beta"/>
</dbReference>
<dbReference type="PROSITE" id="PS51208">
    <property type="entry name" value="AUTOTRANSPORTER"/>
    <property type="match status" value="1"/>
</dbReference>
<feature type="domain" description="Autotransporter" evidence="3">
    <location>
        <begin position="715"/>
        <end position="995"/>
    </location>
</feature>
<dbReference type="InterPro" id="IPR036709">
    <property type="entry name" value="Autotransporte_beta_dom_sf"/>
</dbReference>
<dbReference type="SUPFAM" id="SSF48317">
    <property type="entry name" value="Acid phosphatase/Vanadium-dependent haloperoxidase"/>
    <property type="match status" value="1"/>
</dbReference>
<dbReference type="NCBIfam" id="TIGR01414">
    <property type="entry name" value="autotrans_barl"/>
    <property type="match status" value="1"/>
</dbReference>
<evidence type="ECO:0000256" key="2">
    <source>
        <dbReference type="SAM" id="SignalP"/>
    </source>
</evidence>
<gene>
    <name evidence="4" type="ORF">NCTC12026_00190</name>
</gene>
<dbReference type="Pfam" id="PF03797">
    <property type="entry name" value="Autotransporter"/>
    <property type="match status" value="1"/>
</dbReference>
<dbReference type="GO" id="GO:0008233">
    <property type="term" value="F:peptidase activity"/>
    <property type="evidence" value="ECO:0007669"/>
    <property type="project" value="UniProtKB-KW"/>
</dbReference>
<sequence>MNRITPAVSLSLFALFNAQITLANSDYIDASKSIIDQRNQRFDELRNQVIPPYPTPQSQAAQWDKDVSQQVMQLTGKRKKSAEKDKKSTPEYIFNIYREYVFNQKGFNYNDFKEIKAYNRLEHLFHLATFANDPIQNRIRSIDFILKDYYLRGRPNQVLDHKGEYLPNYIGITGSSYPSGHTWNGFKQAAIFATIYPEKGTQFFDRAIGYGESRVIVGAHFPTDTITSRAANYYLLAHLLKEDKTANAMINLAKEVRQDLQNQCTISNKKCKPPVGSLPSFNENLGYYAKQSEQPSPALQVDQVPADAAYLLRSRFAYLNKSQWQQIIAGTAYPTNSLAGWGVKQNQPESHWGLINLPKAYKGPTHLAEDWVVNQRVTQDDVANVGIADTWSNNIEGKGRLIKQGEGTLTLTGTNRFAGLDIQQGRVILTQENHLTGPININGGELNVKHILHVPVDVTNGTLQLSHSIRNTVTLNQGARFIASGSVDDLVVNSGAILTPGDNTKDPTRRITVNNTATFQPGSEFHVDLQTTDTQEFDALQSSDTVVINGGKVKVFFAEKSPPFNERIPNEDEIQNRFRTEYTIISAKKIQGKFDGVEPNYLFIGTTLDYGEDPRSPTTKLVTLNVGRSDLAFDTFAKTPNQTAVAHALENLSLSNTLYERLVLSKTTVGVNDLLRTLSPQIHIDTLASQLNNHRQYHGALLQQTRISENIVKERGDNRSNMWVNIPYHWDRTQSDGNASGFTNSNYGVFLGADKHFFNDDFIFGISSGFTKNSVSGGVGHSHSNNYYLAAYGSLRLAPITLRAGLGHTWHTIKTERTVTSSIYSDHNTADYKGKTNHLFMEAAYPWKSSIINAEPFVNFAFTNAESHGFRENGEKASLVTGRQSLDATTTTLGLRLDNQWKVGNTSSIDVHGELGWQHQYDKREREMAFRFTHRNLLAPPLNYYGVNAPRDGMAIKLGSSLQLTDNTKLSMDYSQFTAKGYLENNLDAKLLVSF</sequence>
<proteinExistence type="predicted"/>
<feature type="chain" id="PRO_5016631728" evidence="2">
    <location>
        <begin position="24"/>
        <end position="995"/>
    </location>
</feature>
<dbReference type="GO" id="GO:0019867">
    <property type="term" value="C:outer membrane"/>
    <property type="evidence" value="ECO:0007669"/>
    <property type="project" value="InterPro"/>
</dbReference>